<reference evidence="2 3" key="1">
    <citation type="submission" date="2017-09" db="EMBL/GenBank/DDBJ databases">
        <title>Comparative genomics of rhizobia isolated from Phaseolus vulgaris in China.</title>
        <authorList>
            <person name="Tong W."/>
        </authorList>
    </citation>
    <scope>NUCLEOTIDE SEQUENCE [LARGE SCALE GENOMIC DNA]</scope>
    <source>
        <strain evidence="2 3">Y27</strain>
    </source>
</reference>
<organism evidence="2 3">
    <name type="scientific">Rhizobium anhuiense</name>
    <dbReference type="NCBI Taxonomy" id="1184720"/>
    <lineage>
        <taxon>Bacteria</taxon>
        <taxon>Pseudomonadati</taxon>
        <taxon>Pseudomonadota</taxon>
        <taxon>Alphaproteobacteria</taxon>
        <taxon>Hyphomicrobiales</taxon>
        <taxon>Rhizobiaceae</taxon>
        <taxon>Rhizobium/Agrobacterium group</taxon>
        <taxon>Rhizobium</taxon>
    </lineage>
</organism>
<evidence type="ECO:0000313" key="3">
    <source>
        <dbReference type="Proteomes" id="UP000219972"/>
    </source>
</evidence>
<accession>A0ABX4J887</accession>
<comment type="caution">
    <text evidence="2">The sequence shown here is derived from an EMBL/GenBank/DDBJ whole genome shotgun (WGS) entry which is preliminary data.</text>
</comment>
<sequence>MRYKLPAEVQHLVHARNELRRRYTAFGLKFTPDGNLVGDLGEAIAAELFDLKLAGRRGLKGVDAYTKEPTPRSVQIKASGRGESLIFTHTDAPADLLIGLVLRYDDEEVEVVYNGPYDLRLFGFDALWQGQRAQRINRFRKWNANVPPEHRLTSTFQPLP</sequence>
<evidence type="ECO:0000313" key="2">
    <source>
        <dbReference type="EMBL" id="PDS51454.1"/>
    </source>
</evidence>
<dbReference type="RefSeq" id="WP_097543198.1">
    <property type="nucleotide sequence ID" value="NZ_NWSK01000003.1"/>
</dbReference>
<keyword evidence="3" id="KW-1185">Reference proteome</keyword>
<dbReference type="InterPro" id="IPR054267">
    <property type="entry name" value="DUF6998"/>
</dbReference>
<dbReference type="EMBL" id="NWSL01000007">
    <property type="protein sequence ID" value="PDS51454.1"/>
    <property type="molecule type" value="Genomic_DNA"/>
</dbReference>
<dbReference type="Pfam" id="PF22522">
    <property type="entry name" value="DUF6998"/>
    <property type="match status" value="1"/>
</dbReference>
<dbReference type="Proteomes" id="UP000219972">
    <property type="component" value="Unassembled WGS sequence"/>
</dbReference>
<feature type="domain" description="DUF6998" evidence="1">
    <location>
        <begin position="10"/>
        <end position="152"/>
    </location>
</feature>
<name>A0ABX4J887_9HYPH</name>
<proteinExistence type="predicted"/>
<protein>
    <recommendedName>
        <fullName evidence="1">DUF6998 domain-containing protein</fullName>
    </recommendedName>
</protein>
<gene>
    <name evidence="2" type="ORF">CO662_13375</name>
</gene>
<evidence type="ECO:0000259" key="1">
    <source>
        <dbReference type="Pfam" id="PF22522"/>
    </source>
</evidence>